<name>A0ABM9PYI6_GLUAR</name>
<dbReference type="RefSeq" id="WP_013349568.1">
    <property type="nucleotide sequence ID" value="NC_014550.1"/>
</dbReference>
<accession>A0ABM9PYI6</accession>
<sequence>MQTGPSQAWDTLQATGRICLEGEPASWSKALKSLVMVLLGLIGLLAVGVFVGFPVLIFTGMEVSAGSVFGFLGCLAMLTAMGSLVLHWHRVRNRYREVESLPVILDANGLTLRGVGPIPWQDFGLAEHQMVRAEHDSSYTRRAVMPLTAAGYHNVNQLLAYELRPRVSPATGSIWNRHHPNIYVPGVAGMKTSEVMWLINSARSLFTAR</sequence>
<keyword evidence="1" id="KW-0472">Membrane</keyword>
<dbReference type="Proteomes" id="UP000006878">
    <property type="component" value="Chromosome"/>
</dbReference>
<reference evidence="3" key="2">
    <citation type="submission" date="2010-07" db="EMBL/GenBank/DDBJ databases">
        <title>Complete genome sequence of Arthrobacter arilaitensis (strain DSM 16368 / CIP 108037 / JCM 13566 / Re117).</title>
        <authorList>
            <person name="Genoscope."/>
        </authorList>
    </citation>
    <scope>NUCLEOTIDE SEQUENCE [LARGE SCALE GENOMIC DNA]</scope>
    <source>
        <strain evidence="3">DSM 16368 / CIP 108037 / IAM 15318 / JCM 13566 / Re117</strain>
    </source>
</reference>
<dbReference type="EMBL" id="FQ311875">
    <property type="protein sequence ID" value="CBT76445.1"/>
    <property type="molecule type" value="Genomic_DNA"/>
</dbReference>
<proteinExistence type="predicted"/>
<feature type="transmembrane region" description="Helical" evidence="1">
    <location>
        <begin position="63"/>
        <end position="86"/>
    </location>
</feature>
<feature type="transmembrane region" description="Helical" evidence="1">
    <location>
        <begin position="34"/>
        <end position="57"/>
    </location>
</feature>
<keyword evidence="1" id="KW-1133">Transmembrane helix</keyword>
<gene>
    <name evidence="2" type="ordered locus">AARI_22250</name>
</gene>
<evidence type="ECO:0000313" key="2">
    <source>
        <dbReference type="EMBL" id="CBT76445.1"/>
    </source>
</evidence>
<organism evidence="2 3">
    <name type="scientific">Glutamicibacter arilaitensis (strain DSM 16368 / CIP 108037 / IAM 15318 / JCM 13566 / NCIMB 14258 / Re117)</name>
    <name type="common">Arthrobacter arilaitensis</name>
    <dbReference type="NCBI Taxonomy" id="861360"/>
    <lineage>
        <taxon>Bacteria</taxon>
        <taxon>Bacillati</taxon>
        <taxon>Actinomycetota</taxon>
        <taxon>Actinomycetes</taxon>
        <taxon>Micrococcales</taxon>
        <taxon>Micrococcaceae</taxon>
        <taxon>Glutamicibacter</taxon>
    </lineage>
</organism>
<evidence type="ECO:0000313" key="3">
    <source>
        <dbReference type="Proteomes" id="UP000006878"/>
    </source>
</evidence>
<reference evidence="3" key="1">
    <citation type="journal article" date="2010" name="PLoS ONE">
        <title>The Arthrobacter arilaitensis Re117 genome sequence reveals its genetic adaptation to the surface of cheese.</title>
        <authorList>
            <person name="Monnet C."/>
            <person name="Loux V."/>
            <person name="Gibrat J.F."/>
            <person name="Spinnler E."/>
            <person name="Barbe V."/>
            <person name="Vacherie B."/>
            <person name="Gavory F."/>
            <person name="Gourbeyre E."/>
            <person name="Siguier P."/>
            <person name="Chandler M."/>
            <person name="Elleuch R."/>
            <person name="Irlinger F."/>
            <person name="Vallaeys T."/>
        </authorList>
    </citation>
    <scope>NUCLEOTIDE SEQUENCE</scope>
    <source>
        <strain evidence="3">DSM 16368 / CIP 108037 / IAM 15318 / JCM 13566 / Re117</strain>
    </source>
</reference>
<evidence type="ECO:0000256" key="1">
    <source>
        <dbReference type="SAM" id="Phobius"/>
    </source>
</evidence>
<protein>
    <submittedName>
        <fullName evidence="2">Hypothetical membrane protein</fullName>
    </submittedName>
</protein>
<dbReference type="GeneID" id="303185815"/>
<keyword evidence="1" id="KW-0812">Transmembrane</keyword>
<keyword evidence="3" id="KW-1185">Reference proteome</keyword>